<dbReference type="AlphaFoldDB" id="A0AAW1CJ22"/>
<organism evidence="2 3">
    <name type="scientific">Rhynocoris fuscipes</name>
    <dbReference type="NCBI Taxonomy" id="488301"/>
    <lineage>
        <taxon>Eukaryota</taxon>
        <taxon>Metazoa</taxon>
        <taxon>Ecdysozoa</taxon>
        <taxon>Arthropoda</taxon>
        <taxon>Hexapoda</taxon>
        <taxon>Insecta</taxon>
        <taxon>Pterygota</taxon>
        <taxon>Neoptera</taxon>
        <taxon>Paraneoptera</taxon>
        <taxon>Hemiptera</taxon>
        <taxon>Heteroptera</taxon>
        <taxon>Panheteroptera</taxon>
        <taxon>Cimicomorpha</taxon>
        <taxon>Reduviidae</taxon>
        <taxon>Harpactorinae</taxon>
        <taxon>Harpactorini</taxon>
        <taxon>Rhynocoris</taxon>
    </lineage>
</organism>
<keyword evidence="3" id="KW-1185">Reference proteome</keyword>
<proteinExistence type="predicted"/>
<feature type="compositionally biased region" description="Polar residues" evidence="1">
    <location>
        <begin position="80"/>
        <end position="89"/>
    </location>
</feature>
<dbReference type="EMBL" id="JAPXFL010000058">
    <property type="protein sequence ID" value="KAK9496773.1"/>
    <property type="molecule type" value="Genomic_DNA"/>
</dbReference>
<feature type="compositionally biased region" description="Basic and acidic residues" evidence="1">
    <location>
        <begin position="64"/>
        <end position="75"/>
    </location>
</feature>
<sequence>MTPNEITFGVQTNTYADDLVLEQRVKEYHDNRELVSRAIKTMIDKEKETRTNRLNVNRENVDIPEGEKFVRDKQYGKSKPSLTPFSHSP</sequence>
<protein>
    <submittedName>
        <fullName evidence="2">Uncharacterized protein</fullName>
    </submittedName>
</protein>
<name>A0AAW1CJ22_9HEMI</name>
<evidence type="ECO:0000313" key="3">
    <source>
        <dbReference type="Proteomes" id="UP001461498"/>
    </source>
</evidence>
<evidence type="ECO:0000313" key="2">
    <source>
        <dbReference type="EMBL" id="KAK9496773.1"/>
    </source>
</evidence>
<evidence type="ECO:0000256" key="1">
    <source>
        <dbReference type="SAM" id="MobiDB-lite"/>
    </source>
</evidence>
<feature type="region of interest" description="Disordered" evidence="1">
    <location>
        <begin position="64"/>
        <end position="89"/>
    </location>
</feature>
<reference evidence="2 3" key="1">
    <citation type="submission" date="2022-12" db="EMBL/GenBank/DDBJ databases">
        <title>Chromosome-level genome assembly of true bugs.</title>
        <authorList>
            <person name="Ma L."/>
            <person name="Li H."/>
        </authorList>
    </citation>
    <scope>NUCLEOTIDE SEQUENCE [LARGE SCALE GENOMIC DNA]</scope>
    <source>
        <strain evidence="2">Lab_2022b</strain>
    </source>
</reference>
<comment type="caution">
    <text evidence="2">The sequence shown here is derived from an EMBL/GenBank/DDBJ whole genome shotgun (WGS) entry which is preliminary data.</text>
</comment>
<accession>A0AAW1CJ22</accession>
<dbReference type="Proteomes" id="UP001461498">
    <property type="component" value="Unassembled WGS sequence"/>
</dbReference>
<gene>
    <name evidence="2" type="ORF">O3M35_013000</name>
</gene>